<evidence type="ECO:0000259" key="1">
    <source>
        <dbReference type="Pfam" id="PF13145"/>
    </source>
</evidence>
<dbReference type="Pfam" id="PF13145">
    <property type="entry name" value="Rotamase_2"/>
    <property type="match status" value="1"/>
</dbReference>
<dbReference type="STRING" id="51670.SAMN04488557_1278"/>
<dbReference type="Proteomes" id="UP000199423">
    <property type="component" value="Unassembled WGS sequence"/>
</dbReference>
<dbReference type="EMBL" id="FPCH01000001">
    <property type="protein sequence ID" value="SFV29551.1"/>
    <property type="molecule type" value="Genomic_DNA"/>
</dbReference>
<dbReference type="RefSeq" id="WP_177228053.1">
    <property type="nucleotide sequence ID" value="NZ_FPCH01000001.1"/>
</dbReference>
<gene>
    <name evidence="2" type="ORF">SAMN04488557_1278</name>
</gene>
<accession>A0A1I7N4H6</accession>
<evidence type="ECO:0000313" key="3">
    <source>
        <dbReference type="Proteomes" id="UP000199423"/>
    </source>
</evidence>
<reference evidence="3" key="1">
    <citation type="submission" date="2016-10" db="EMBL/GenBank/DDBJ databases">
        <authorList>
            <person name="Varghese N."/>
            <person name="Submissions S."/>
        </authorList>
    </citation>
    <scope>NUCLEOTIDE SEQUENCE [LARGE SCALE GENOMIC DNA]</scope>
    <source>
        <strain evidence="3">DSM 1565</strain>
    </source>
</reference>
<protein>
    <submittedName>
        <fullName evidence="2">PPIC-type PPIASE domain-containing protein</fullName>
    </submittedName>
</protein>
<organism evidence="2 3">
    <name type="scientific">Hyphomicrobium facile</name>
    <dbReference type="NCBI Taxonomy" id="51670"/>
    <lineage>
        <taxon>Bacteria</taxon>
        <taxon>Pseudomonadati</taxon>
        <taxon>Pseudomonadota</taxon>
        <taxon>Alphaproteobacteria</taxon>
        <taxon>Hyphomicrobiales</taxon>
        <taxon>Hyphomicrobiaceae</taxon>
        <taxon>Hyphomicrobium</taxon>
    </lineage>
</organism>
<dbReference type="AlphaFoldDB" id="A0A1I7N4H6"/>
<feature type="domain" description="PpiC" evidence="1">
    <location>
        <begin position="135"/>
        <end position="252"/>
    </location>
</feature>
<proteinExistence type="predicted"/>
<sequence>MTFTPPADGRTTPSTDVPQNSAFASLAREPLLHFLLIGALLFAVHAAVTPSVSKERLIEVTPEVRQSIIDLYKEKHDIEPSKAELTRLIDNWILNEVTYREALAQGLDRGDDMIRERIMQKMRLLVFGNVNVEEPTRQQLSEWFEERRAQYDVPDFVGFFEVPFTGPEAEVQAKATLQQIESGSEPEEVRLRAQIFADRPKPSLESSFGKTFVDQIAALPVGKWTTLQSASGWHIVRLDSFVPGHAVRMDEIETQLINEWKDDRARRLGVATIRDMAKAYVIRRGEP</sequence>
<keyword evidence="3" id="KW-1185">Reference proteome</keyword>
<dbReference type="GO" id="GO:0003755">
    <property type="term" value="F:peptidyl-prolyl cis-trans isomerase activity"/>
    <property type="evidence" value="ECO:0007669"/>
    <property type="project" value="InterPro"/>
</dbReference>
<name>A0A1I7N4H6_9HYPH</name>
<evidence type="ECO:0000313" key="2">
    <source>
        <dbReference type="EMBL" id="SFV29551.1"/>
    </source>
</evidence>
<dbReference type="InterPro" id="IPR000297">
    <property type="entry name" value="PPIase_PpiC"/>
</dbReference>